<feature type="modified residue" description="4-aspartylphosphate" evidence="2">
    <location>
        <position position="60"/>
    </location>
</feature>
<dbReference type="SUPFAM" id="SSF46894">
    <property type="entry name" value="C-terminal effector domain of the bipartite response regulators"/>
    <property type="match status" value="1"/>
</dbReference>
<dbReference type="EMBL" id="BAAAFE010000004">
    <property type="protein sequence ID" value="GAA0862770.1"/>
    <property type="molecule type" value="Genomic_DNA"/>
</dbReference>
<protein>
    <recommendedName>
        <fullName evidence="7">HTH luxR-type domain-containing protein</fullName>
    </recommendedName>
</protein>
<dbReference type="InterPro" id="IPR016032">
    <property type="entry name" value="Sig_transdc_resp-reg_C-effctor"/>
</dbReference>
<keyword evidence="6" id="KW-1185">Reference proteome</keyword>
<feature type="domain" description="HTH luxR-type" evidence="3">
    <location>
        <begin position="152"/>
        <end position="217"/>
    </location>
</feature>
<gene>
    <name evidence="5" type="ORF">GCM10009115_10730</name>
</gene>
<dbReference type="PANTHER" id="PTHR43214">
    <property type="entry name" value="TWO-COMPONENT RESPONSE REGULATOR"/>
    <property type="match status" value="1"/>
</dbReference>
<dbReference type="CDD" id="cd00156">
    <property type="entry name" value="REC"/>
    <property type="match status" value="1"/>
</dbReference>
<dbReference type="SMART" id="SM00421">
    <property type="entry name" value="HTH_LUXR"/>
    <property type="match status" value="1"/>
</dbReference>
<feature type="domain" description="Response regulatory" evidence="4">
    <location>
        <begin position="6"/>
        <end position="124"/>
    </location>
</feature>
<dbReference type="Proteomes" id="UP001500738">
    <property type="component" value="Unassembled WGS sequence"/>
</dbReference>
<evidence type="ECO:0000313" key="5">
    <source>
        <dbReference type="EMBL" id="GAA0862770.1"/>
    </source>
</evidence>
<dbReference type="PANTHER" id="PTHR43214:SF42">
    <property type="entry name" value="TRANSCRIPTIONAL REGULATORY PROTEIN DESR"/>
    <property type="match status" value="1"/>
</dbReference>
<evidence type="ECO:0000259" key="4">
    <source>
        <dbReference type="PROSITE" id="PS50110"/>
    </source>
</evidence>
<keyword evidence="1" id="KW-0238">DNA-binding</keyword>
<accession>A0ABP3XDY7</accession>
<evidence type="ECO:0000256" key="1">
    <source>
        <dbReference type="ARBA" id="ARBA00023125"/>
    </source>
</evidence>
<dbReference type="InterPro" id="IPR000792">
    <property type="entry name" value="Tscrpt_reg_LuxR_C"/>
</dbReference>
<evidence type="ECO:0000259" key="3">
    <source>
        <dbReference type="PROSITE" id="PS50043"/>
    </source>
</evidence>
<reference evidence="6" key="1">
    <citation type="journal article" date="2019" name="Int. J. Syst. Evol. Microbiol.">
        <title>The Global Catalogue of Microorganisms (GCM) 10K type strain sequencing project: providing services to taxonomists for standard genome sequencing and annotation.</title>
        <authorList>
            <consortium name="The Broad Institute Genomics Platform"/>
            <consortium name="The Broad Institute Genome Sequencing Center for Infectious Disease"/>
            <person name="Wu L."/>
            <person name="Ma J."/>
        </authorList>
    </citation>
    <scope>NUCLEOTIDE SEQUENCE [LARGE SCALE GENOMIC DNA]</scope>
    <source>
        <strain evidence="6">JCM 15910</strain>
    </source>
</reference>
<comment type="caution">
    <text evidence="5">The sequence shown here is derived from an EMBL/GenBank/DDBJ whole genome shotgun (WGS) entry which is preliminary data.</text>
</comment>
<evidence type="ECO:0000256" key="2">
    <source>
        <dbReference type="PROSITE-ProRule" id="PRU00169"/>
    </source>
</evidence>
<evidence type="ECO:0000313" key="6">
    <source>
        <dbReference type="Proteomes" id="UP001500738"/>
    </source>
</evidence>
<dbReference type="Gene3D" id="3.40.50.2300">
    <property type="match status" value="1"/>
</dbReference>
<organism evidence="5 6">
    <name type="scientific">Sphingopyxis soli</name>
    <dbReference type="NCBI Taxonomy" id="592051"/>
    <lineage>
        <taxon>Bacteria</taxon>
        <taxon>Pseudomonadati</taxon>
        <taxon>Pseudomonadota</taxon>
        <taxon>Alphaproteobacteria</taxon>
        <taxon>Sphingomonadales</taxon>
        <taxon>Sphingomonadaceae</taxon>
        <taxon>Sphingopyxis</taxon>
    </lineage>
</organism>
<sequence length="246" mass="26676">MLEVVQISLVAKNEIAREGLRNILSSDNFRIEASVSDVSALLDPDGNIERDDDHHVIVIDSGNAGFGLDACRRLAAKRSRTRLALLMDHYSFEDVVEAFQIGADGVIIKEISCAPLTESIRLVALGEKVFPSQLVNNLTSWIPTAMAGDWKVSAASVGLSDREIEILESIMAGMANKVIARQFGICEATVKVHVKAILRKLGVENRTQAATWGVKNGLGEPVQLNLREVRPARALPKLSPVTGRSA</sequence>
<dbReference type="PROSITE" id="PS50043">
    <property type="entry name" value="HTH_LUXR_2"/>
    <property type="match status" value="1"/>
</dbReference>
<dbReference type="CDD" id="cd06170">
    <property type="entry name" value="LuxR_C_like"/>
    <property type="match status" value="1"/>
</dbReference>
<keyword evidence="2" id="KW-0597">Phosphoprotein</keyword>
<dbReference type="PROSITE" id="PS00622">
    <property type="entry name" value="HTH_LUXR_1"/>
    <property type="match status" value="1"/>
</dbReference>
<dbReference type="PROSITE" id="PS50110">
    <property type="entry name" value="RESPONSE_REGULATORY"/>
    <property type="match status" value="1"/>
</dbReference>
<dbReference type="SUPFAM" id="SSF52172">
    <property type="entry name" value="CheY-like"/>
    <property type="match status" value="1"/>
</dbReference>
<dbReference type="Pfam" id="PF00196">
    <property type="entry name" value="GerE"/>
    <property type="match status" value="1"/>
</dbReference>
<dbReference type="InterPro" id="IPR039420">
    <property type="entry name" value="WalR-like"/>
</dbReference>
<proteinExistence type="predicted"/>
<name>A0ABP3XDY7_9SPHN</name>
<evidence type="ECO:0008006" key="7">
    <source>
        <dbReference type="Google" id="ProtNLM"/>
    </source>
</evidence>
<dbReference type="PRINTS" id="PR00038">
    <property type="entry name" value="HTHLUXR"/>
</dbReference>
<dbReference type="InterPro" id="IPR001789">
    <property type="entry name" value="Sig_transdc_resp-reg_receiver"/>
</dbReference>
<dbReference type="InterPro" id="IPR011006">
    <property type="entry name" value="CheY-like_superfamily"/>
</dbReference>